<evidence type="ECO:0000313" key="3">
    <source>
        <dbReference type="Proteomes" id="UP001286456"/>
    </source>
</evidence>
<feature type="region of interest" description="Disordered" evidence="1">
    <location>
        <begin position="249"/>
        <end position="274"/>
    </location>
</feature>
<dbReference type="EMBL" id="JAUEPO010000002">
    <property type="protein sequence ID" value="KAK3333459.1"/>
    <property type="molecule type" value="Genomic_DNA"/>
</dbReference>
<evidence type="ECO:0008006" key="4">
    <source>
        <dbReference type="Google" id="ProtNLM"/>
    </source>
</evidence>
<sequence length="418" mass="44771">MADNMCGPSNGAKSLVSHADRDRALHQDRFANAPQAGGSAAFRSTASFTHGADNAFESFQQEHSLNPAVVPASFNPQFAMNNHVAHQAFGHPVGGAPVTFNPNGHLALGGAGPGPLHAAAPQDTAAHKQWVDQFANMQLGHDVVRAGPVMPQPVMAPGLVNHHMQQYPMPIIAPQFPMNMYGGAAPAFAYGQQNINFSGVVQQSEVGLVTGDSSMDIEAFNRAFGDYDDAEFERELADWKQEELAATAELSEAQDEWMAQHGPRAEARNAKPPTAKEMAVIDANLEEMAQELEERRAAGDPAVLPTKGPEAEALRKKREDDDLARAAVDILSSVSDNQSEKFKNSNFLQLMRRIGNREIVVEGADLVDAESGEKVVVFKEPVSEHNPGTEGANQGDGQTGGMHPTVEEYNGHNGLSSA</sequence>
<feature type="region of interest" description="Disordered" evidence="1">
    <location>
        <begin position="379"/>
        <end position="418"/>
    </location>
</feature>
<proteinExistence type="predicted"/>
<dbReference type="AlphaFoldDB" id="A0AAE0IYA6"/>
<dbReference type="Proteomes" id="UP001286456">
    <property type="component" value="Unassembled WGS sequence"/>
</dbReference>
<dbReference type="Gene3D" id="6.10.280.230">
    <property type="match status" value="1"/>
</dbReference>
<reference evidence="2" key="2">
    <citation type="submission" date="2023-06" db="EMBL/GenBank/DDBJ databases">
        <authorList>
            <consortium name="Lawrence Berkeley National Laboratory"/>
            <person name="Haridas S."/>
            <person name="Hensen N."/>
            <person name="Bonometti L."/>
            <person name="Westerberg I."/>
            <person name="Brannstrom I.O."/>
            <person name="Guillou S."/>
            <person name="Cros-Aarteil S."/>
            <person name="Calhoun S."/>
            <person name="Kuo A."/>
            <person name="Mondo S."/>
            <person name="Pangilinan J."/>
            <person name="Riley R."/>
            <person name="Labutti K."/>
            <person name="Andreopoulos B."/>
            <person name="Lipzen A."/>
            <person name="Chen C."/>
            <person name="Yanf M."/>
            <person name="Daum C."/>
            <person name="Ng V."/>
            <person name="Clum A."/>
            <person name="Steindorff A."/>
            <person name="Ohm R."/>
            <person name="Martin F."/>
            <person name="Silar P."/>
            <person name="Natvig D."/>
            <person name="Lalanne C."/>
            <person name="Gautier V."/>
            <person name="Ament-Velasquez S.L."/>
            <person name="Kruys A."/>
            <person name="Hutchinson M.I."/>
            <person name="Powell A.J."/>
            <person name="Barry K."/>
            <person name="Miller A.N."/>
            <person name="Grigoriev I.V."/>
            <person name="Debuchy R."/>
            <person name="Gladieux P."/>
            <person name="Thoren M.H."/>
            <person name="Johannesson H."/>
        </authorList>
    </citation>
    <scope>NUCLEOTIDE SEQUENCE</scope>
    <source>
        <strain evidence="2">SMH4131-1</strain>
    </source>
</reference>
<protein>
    <recommendedName>
        <fullName evidence="4">Peroxin 20</fullName>
    </recommendedName>
</protein>
<keyword evidence="3" id="KW-1185">Reference proteome</keyword>
<evidence type="ECO:0000256" key="1">
    <source>
        <dbReference type="SAM" id="MobiDB-lite"/>
    </source>
</evidence>
<gene>
    <name evidence="2" type="ORF">B0T19DRAFT_126574</name>
</gene>
<comment type="caution">
    <text evidence="2">The sequence shown here is derived from an EMBL/GenBank/DDBJ whole genome shotgun (WGS) entry which is preliminary data.</text>
</comment>
<name>A0AAE0IYA6_9PEZI</name>
<accession>A0AAE0IYA6</accession>
<evidence type="ECO:0000313" key="2">
    <source>
        <dbReference type="EMBL" id="KAK3333459.1"/>
    </source>
</evidence>
<organism evidence="2 3">
    <name type="scientific">Cercophora scortea</name>
    <dbReference type="NCBI Taxonomy" id="314031"/>
    <lineage>
        <taxon>Eukaryota</taxon>
        <taxon>Fungi</taxon>
        <taxon>Dikarya</taxon>
        <taxon>Ascomycota</taxon>
        <taxon>Pezizomycotina</taxon>
        <taxon>Sordariomycetes</taxon>
        <taxon>Sordariomycetidae</taxon>
        <taxon>Sordariales</taxon>
        <taxon>Lasiosphaeriaceae</taxon>
        <taxon>Cercophora</taxon>
    </lineage>
</organism>
<reference evidence="2" key="1">
    <citation type="journal article" date="2023" name="Mol. Phylogenet. Evol.">
        <title>Genome-scale phylogeny and comparative genomics of the fungal order Sordariales.</title>
        <authorList>
            <person name="Hensen N."/>
            <person name="Bonometti L."/>
            <person name="Westerberg I."/>
            <person name="Brannstrom I.O."/>
            <person name="Guillou S."/>
            <person name="Cros-Aarteil S."/>
            <person name="Calhoun S."/>
            <person name="Haridas S."/>
            <person name="Kuo A."/>
            <person name="Mondo S."/>
            <person name="Pangilinan J."/>
            <person name="Riley R."/>
            <person name="LaButti K."/>
            <person name="Andreopoulos B."/>
            <person name="Lipzen A."/>
            <person name="Chen C."/>
            <person name="Yan M."/>
            <person name="Daum C."/>
            <person name="Ng V."/>
            <person name="Clum A."/>
            <person name="Steindorff A."/>
            <person name="Ohm R.A."/>
            <person name="Martin F."/>
            <person name="Silar P."/>
            <person name="Natvig D.O."/>
            <person name="Lalanne C."/>
            <person name="Gautier V."/>
            <person name="Ament-Velasquez S.L."/>
            <person name="Kruys A."/>
            <person name="Hutchinson M.I."/>
            <person name="Powell A.J."/>
            <person name="Barry K."/>
            <person name="Miller A.N."/>
            <person name="Grigoriev I.V."/>
            <person name="Debuchy R."/>
            <person name="Gladieux P."/>
            <person name="Hiltunen Thoren M."/>
            <person name="Johannesson H."/>
        </authorList>
    </citation>
    <scope>NUCLEOTIDE SEQUENCE</scope>
    <source>
        <strain evidence="2">SMH4131-1</strain>
    </source>
</reference>